<organism evidence="5">
    <name type="scientific">Dechloromonas aromatica (strain RCB)</name>
    <dbReference type="NCBI Taxonomy" id="159087"/>
    <lineage>
        <taxon>Bacteria</taxon>
        <taxon>Pseudomonadati</taxon>
        <taxon>Pseudomonadota</taxon>
        <taxon>Betaproteobacteria</taxon>
        <taxon>Rhodocyclales</taxon>
        <taxon>Azonexaceae</taxon>
        <taxon>Dechloromonas</taxon>
    </lineage>
</organism>
<dbReference type="HOGENOM" id="CLU_000445_70_49_4"/>
<dbReference type="Pfam" id="PF13426">
    <property type="entry name" value="PAS_9"/>
    <property type="match status" value="1"/>
</dbReference>
<dbReference type="eggNOG" id="COG3290">
    <property type="taxonomic scope" value="Bacteria"/>
</dbReference>
<dbReference type="EMBL" id="CP000089">
    <property type="protein sequence ID" value="AAZ47829.1"/>
    <property type="molecule type" value="Genomic_DNA"/>
</dbReference>
<dbReference type="InterPro" id="IPR001610">
    <property type="entry name" value="PAC"/>
</dbReference>
<evidence type="ECO:0000313" key="5">
    <source>
        <dbReference type="EMBL" id="AAZ47829.1"/>
    </source>
</evidence>
<dbReference type="InterPro" id="IPR029787">
    <property type="entry name" value="Nucleotide_cyclase"/>
</dbReference>
<dbReference type="InterPro" id="IPR043128">
    <property type="entry name" value="Rev_trsase/Diguanyl_cyclase"/>
</dbReference>
<dbReference type="GO" id="GO:0003824">
    <property type="term" value="F:catalytic activity"/>
    <property type="evidence" value="ECO:0007669"/>
    <property type="project" value="UniProtKB-ARBA"/>
</dbReference>
<dbReference type="STRING" id="159087.Daro_3099"/>
<dbReference type="SUPFAM" id="SSF55073">
    <property type="entry name" value="Nucleotide cyclase"/>
    <property type="match status" value="1"/>
</dbReference>
<dbReference type="NCBIfam" id="TIGR00254">
    <property type="entry name" value="GGDEF"/>
    <property type="match status" value="1"/>
</dbReference>
<dbReference type="KEGG" id="dar:Daro_3099"/>
<feature type="domain" description="PAC" evidence="2">
    <location>
        <begin position="429"/>
        <end position="480"/>
    </location>
</feature>
<dbReference type="SMART" id="SM00267">
    <property type="entry name" value="GGDEF"/>
    <property type="match status" value="1"/>
</dbReference>
<dbReference type="InterPro" id="IPR035965">
    <property type="entry name" value="PAS-like_dom_sf"/>
</dbReference>
<protein>
    <submittedName>
        <fullName evidence="5">Diguanylate cyclase/phosphodiesterase with PAS/PAC sensor(S)</fullName>
    </submittedName>
</protein>
<dbReference type="Pfam" id="PF00989">
    <property type="entry name" value="PAS"/>
    <property type="match status" value="1"/>
</dbReference>
<dbReference type="PANTHER" id="PTHR44757">
    <property type="entry name" value="DIGUANYLATE CYCLASE DGCP"/>
    <property type="match status" value="1"/>
</dbReference>
<dbReference type="InterPro" id="IPR001633">
    <property type="entry name" value="EAL_dom"/>
</dbReference>
<name>Q47BF2_DECAR</name>
<evidence type="ECO:0000259" key="1">
    <source>
        <dbReference type="PROSITE" id="PS50112"/>
    </source>
</evidence>
<dbReference type="InterPro" id="IPR052155">
    <property type="entry name" value="Biofilm_reg_signaling"/>
</dbReference>
<dbReference type="AlphaFoldDB" id="Q47BF2"/>
<dbReference type="Gene3D" id="3.40.190.10">
    <property type="entry name" value="Periplasmic binding protein-like II"/>
    <property type="match status" value="2"/>
</dbReference>
<dbReference type="InterPro" id="IPR013767">
    <property type="entry name" value="PAS_fold"/>
</dbReference>
<dbReference type="eggNOG" id="COG5001">
    <property type="taxonomic scope" value="Bacteria"/>
</dbReference>
<feature type="domain" description="GGDEF" evidence="4">
    <location>
        <begin position="633"/>
        <end position="771"/>
    </location>
</feature>
<dbReference type="InterPro" id="IPR000014">
    <property type="entry name" value="PAS"/>
</dbReference>
<dbReference type="Pfam" id="PF00563">
    <property type="entry name" value="EAL"/>
    <property type="match status" value="1"/>
</dbReference>
<proteinExistence type="predicted"/>
<dbReference type="NCBIfam" id="TIGR00229">
    <property type="entry name" value="sensory_box"/>
    <property type="match status" value="2"/>
</dbReference>
<dbReference type="SUPFAM" id="SSF53850">
    <property type="entry name" value="Periplasmic binding protein-like II"/>
    <property type="match status" value="1"/>
</dbReference>
<evidence type="ECO:0000259" key="2">
    <source>
        <dbReference type="PROSITE" id="PS50113"/>
    </source>
</evidence>
<dbReference type="PROSITE" id="PS50883">
    <property type="entry name" value="EAL"/>
    <property type="match status" value="1"/>
</dbReference>
<dbReference type="SMART" id="SM00091">
    <property type="entry name" value="PAS"/>
    <property type="match status" value="2"/>
</dbReference>
<feature type="domain" description="EAL" evidence="3">
    <location>
        <begin position="780"/>
        <end position="1035"/>
    </location>
</feature>
<dbReference type="CDD" id="cd01948">
    <property type="entry name" value="EAL"/>
    <property type="match status" value="1"/>
</dbReference>
<dbReference type="Gene3D" id="3.20.20.450">
    <property type="entry name" value="EAL domain"/>
    <property type="match status" value="1"/>
</dbReference>
<dbReference type="PROSITE" id="PS50113">
    <property type="entry name" value="PAC"/>
    <property type="match status" value="2"/>
</dbReference>
<dbReference type="Pfam" id="PF00990">
    <property type="entry name" value="GGDEF"/>
    <property type="match status" value="1"/>
</dbReference>
<dbReference type="SUPFAM" id="SSF55785">
    <property type="entry name" value="PYP-like sensor domain (PAS domain)"/>
    <property type="match status" value="2"/>
</dbReference>
<dbReference type="CDD" id="cd00130">
    <property type="entry name" value="PAS"/>
    <property type="match status" value="2"/>
</dbReference>
<gene>
    <name evidence="5" type="ordered locus">Daro_3099</name>
</gene>
<feature type="domain" description="PAS" evidence="1">
    <location>
        <begin position="351"/>
        <end position="395"/>
    </location>
</feature>
<dbReference type="CDD" id="cd01949">
    <property type="entry name" value="GGDEF"/>
    <property type="match status" value="1"/>
</dbReference>
<dbReference type="Gene3D" id="3.30.70.270">
    <property type="match status" value="1"/>
</dbReference>
<dbReference type="Gene3D" id="3.30.450.20">
    <property type="entry name" value="PAS domain"/>
    <property type="match status" value="2"/>
</dbReference>
<accession>Q47BF2</accession>
<dbReference type="PROSITE" id="PS50887">
    <property type="entry name" value="GGDEF"/>
    <property type="match status" value="1"/>
</dbReference>
<dbReference type="PROSITE" id="PS50112">
    <property type="entry name" value="PAS"/>
    <property type="match status" value="2"/>
</dbReference>
<feature type="domain" description="PAC" evidence="2">
    <location>
        <begin position="549"/>
        <end position="601"/>
    </location>
</feature>
<evidence type="ECO:0000259" key="3">
    <source>
        <dbReference type="PROSITE" id="PS50883"/>
    </source>
</evidence>
<dbReference type="InterPro" id="IPR000160">
    <property type="entry name" value="GGDEF_dom"/>
</dbReference>
<dbReference type="GO" id="GO:0006355">
    <property type="term" value="P:regulation of DNA-templated transcription"/>
    <property type="evidence" value="ECO:0007669"/>
    <property type="project" value="InterPro"/>
</dbReference>
<evidence type="ECO:0000259" key="4">
    <source>
        <dbReference type="PROSITE" id="PS50887"/>
    </source>
</evidence>
<feature type="domain" description="PAS" evidence="1">
    <location>
        <begin position="473"/>
        <end position="534"/>
    </location>
</feature>
<dbReference type="FunFam" id="3.30.70.270:FF:000001">
    <property type="entry name" value="Diguanylate cyclase domain protein"/>
    <property type="match status" value="1"/>
</dbReference>
<dbReference type="SMART" id="SM00052">
    <property type="entry name" value="EAL"/>
    <property type="match status" value="1"/>
</dbReference>
<sequence>MRSAKQVTLVTLIRLCIAFGLWLFQPAYASDSNTVRIGVLAFRDVQATEQQWSALGAYLTEAIGDHRFIVVPMYLDDLSAAAASGEVDFVLTQPEHYVLLRARHGLAAVTTLTTLAGGQPVSKFGGVIFTRADRSDINSLANLRGKVVVATHPNSFGSYRIQQWTLLQAGLRLPGDLKQPIFTGPPQDNVIEMVLDGKADAGFIRTGLIEALASEGHLDPSRLKLINPQQVKGFPLLLSTELFPEWPFSAVRDVPEPLIKAVTLALLKIPPDHPVATKGKFHGFSPPADYSGLESVMLELRAHPDRLEHFDAQDIVDKYSTQVVGGLSTLLILSMLAVAYLIRSKRLVGAALRERASLLDSLGEGVYGIDQNGQCTFINPKALEMLGWTADEVIGSDQHARFHHHRPDGSIYPSADCPVYQTLRDGQRRQGEEWFFNKDGRGFPVQYSVTPISRQEDKEGAVVTFRDISEARKADELMRIAAIAFETQEAMLVTDAKSQILRVNRAFTEVTGYSAAEAIGQTPALLKSGYHEDSFYKDLWTSLKENGLWRGEIWNRRKNGEIYPEWLTISAVRGQHGEITHFVSSFLDITKRKEAEEQIQFLALYDPLTHLPNRRLLNERLSKALTSSGRQRRHAALLFIDLDNFKMINDSMGHDIGDLLLRQVALRLRESVRSNDTVSRLGGDEFVILLEELSPNIHDATTQIEHIAQKMLDSLVQPYKFGEFSHHCTASIGAIPFMDATETIESLLKSADMAMYKAKAAGKNRLFFFDPAMQTEVEARAALERDLRQAQREKQFVLYLQPQVDQSGHVSGAEALIRWQHPTHGLILPGEFTHVAEETRLILPIGQWVLEEACKQLVIWQKNPDTAHLTLAINVSALQFRNPDFVDDVARAIHESGALASRLKLEITESLLLEDIDGTIERMQVLKNQLGVGLSLDDFGTGYSSLSYLKQLPLDQIKIDRSFVKDIHCNPNDAAIAEAVIALGRSFSLNVIAEGVETIEQRDALIARGCLTFQGYLFGRPGPIDAFPACRPPQRNSQ</sequence>
<dbReference type="SMART" id="SM00086">
    <property type="entry name" value="PAC"/>
    <property type="match status" value="2"/>
</dbReference>
<dbReference type="SUPFAM" id="SSF141868">
    <property type="entry name" value="EAL domain-like"/>
    <property type="match status" value="1"/>
</dbReference>
<dbReference type="Pfam" id="PF12974">
    <property type="entry name" value="Phosphonate-bd"/>
    <property type="match status" value="1"/>
</dbReference>
<dbReference type="InterPro" id="IPR035919">
    <property type="entry name" value="EAL_sf"/>
</dbReference>
<reference evidence="5" key="1">
    <citation type="submission" date="2005-08" db="EMBL/GenBank/DDBJ databases">
        <title>Complete sequence of Dechloromonas aromatica RCB.</title>
        <authorList>
            <person name="Salinero K.K."/>
            <person name="Copeland A."/>
            <person name="Lucas S."/>
            <person name="Lapidus A."/>
            <person name="Barry K."/>
            <person name="Detter J.C."/>
            <person name="Glavina T."/>
            <person name="Hammon N."/>
            <person name="Israni S."/>
            <person name="Pitluck S."/>
            <person name="Di Bartolo G."/>
            <person name="Trong S."/>
            <person name="Schmutz J."/>
            <person name="Larimer F."/>
            <person name="Land M."/>
            <person name="Ivanova N."/>
            <person name="Richardson P."/>
        </authorList>
    </citation>
    <scope>NUCLEOTIDE SEQUENCE</scope>
    <source>
        <strain evidence="5">RCB</strain>
    </source>
</reference>
<dbReference type="eggNOG" id="COG3221">
    <property type="taxonomic scope" value="Bacteria"/>
</dbReference>
<dbReference type="InterPro" id="IPR000700">
    <property type="entry name" value="PAS-assoc_C"/>
</dbReference>
<dbReference type="PANTHER" id="PTHR44757:SF2">
    <property type="entry name" value="BIOFILM ARCHITECTURE MAINTENANCE PROTEIN MBAA"/>
    <property type="match status" value="1"/>
</dbReference>